<dbReference type="InterPro" id="IPR017441">
    <property type="entry name" value="Protein_kinase_ATP_BS"/>
</dbReference>
<dbReference type="InterPro" id="IPR000719">
    <property type="entry name" value="Prot_kinase_dom"/>
</dbReference>
<keyword evidence="3 9" id="KW-0418">Kinase</keyword>
<reference evidence="10" key="1">
    <citation type="journal article" date="2019" name="Int. J. Syst. Evol. Microbiol.">
        <title>The Global Catalogue of Microorganisms (GCM) 10K type strain sequencing project: providing services to taxonomists for standard genome sequencing and annotation.</title>
        <authorList>
            <consortium name="The Broad Institute Genomics Platform"/>
            <consortium name="The Broad Institute Genome Sequencing Center for Infectious Disease"/>
            <person name="Wu L."/>
            <person name="Ma J."/>
        </authorList>
    </citation>
    <scope>NUCLEOTIDE SEQUENCE [LARGE SCALE GENOMIC DNA]</scope>
    <source>
        <strain evidence="10">JCM 3369</strain>
    </source>
</reference>
<comment type="caution">
    <text evidence="9">The sequence shown here is derived from an EMBL/GenBank/DDBJ whole genome shotgun (WGS) entry which is preliminary data.</text>
</comment>
<feature type="compositionally biased region" description="Basic and acidic residues" evidence="6">
    <location>
        <begin position="441"/>
        <end position="462"/>
    </location>
</feature>
<keyword evidence="7" id="KW-0812">Transmembrane</keyword>
<dbReference type="RefSeq" id="WP_378063030.1">
    <property type="nucleotide sequence ID" value="NZ_JBHSXS010000001.1"/>
</dbReference>
<accession>A0ABW2CAJ4</accession>
<name>A0ABW2CAJ4_9ACTN</name>
<dbReference type="PANTHER" id="PTHR43289:SF34">
    <property type="entry name" value="SERINE_THREONINE-PROTEIN KINASE YBDM-RELATED"/>
    <property type="match status" value="1"/>
</dbReference>
<feature type="compositionally biased region" description="Basic and acidic residues" evidence="6">
    <location>
        <begin position="298"/>
        <end position="308"/>
    </location>
</feature>
<dbReference type="InterPro" id="IPR008271">
    <property type="entry name" value="Ser/Thr_kinase_AS"/>
</dbReference>
<keyword evidence="2 5" id="KW-0547">Nucleotide-binding</keyword>
<dbReference type="Gene3D" id="3.30.200.20">
    <property type="entry name" value="Phosphorylase Kinase, domain 1"/>
    <property type="match status" value="1"/>
</dbReference>
<evidence type="ECO:0000256" key="4">
    <source>
        <dbReference type="ARBA" id="ARBA00022840"/>
    </source>
</evidence>
<feature type="transmembrane region" description="Helical" evidence="7">
    <location>
        <begin position="470"/>
        <end position="501"/>
    </location>
</feature>
<keyword evidence="7" id="KW-1133">Transmembrane helix</keyword>
<evidence type="ECO:0000259" key="8">
    <source>
        <dbReference type="PROSITE" id="PS50011"/>
    </source>
</evidence>
<keyword evidence="1" id="KW-0808">Transferase</keyword>
<feature type="transmembrane region" description="Helical" evidence="7">
    <location>
        <begin position="611"/>
        <end position="629"/>
    </location>
</feature>
<organism evidence="9 10">
    <name type="scientific">Actinomadura yumaensis</name>
    <dbReference type="NCBI Taxonomy" id="111807"/>
    <lineage>
        <taxon>Bacteria</taxon>
        <taxon>Bacillati</taxon>
        <taxon>Actinomycetota</taxon>
        <taxon>Actinomycetes</taxon>
        <taxon>Streptosporangiales</taxon>
        <taxon>Thermomonosporaceae</taxon>
        <taxon>Actinomadura</taxon>
    </lineage>
</organism>
<dbReference type="PROSITE" id="PS00107">
    <property type="entry name" value="PROTEIN_KINASE_ATP"/>
    <property type="match status" value="1"/>
</dbReference>
<dbReference type="EMBL" id="JBHSXS010000001">
    <property type="protein sequence ID" value="MFC6878777.1"/>
    <property type="molecule type" value="Genomic_DNA"/>
</dbReference>
<feature type="transmembrane region" description="Helical" evidence="7">
    <location>
        <begin position="539"/>
        <end position="564"/>
    </location>
</feature>
<evidence type="ECO:0000256" key="6">
    <source>
        <dbReference type="SAM" id="MobiDB-lite"/>
    </source>
</evidence>
<feature type="compositionally biased region" description="Pro residues" evidence="6">
    <location>
        <begin position="351"/>
        <end position="367"/>
    </location>
</feature>
<feature type="compositionally biased region" description="Pro residues" evidence="6">
    <location>
        <begin position="314"/>
        <end position="340"/>
    </location>
</feature>
<keyword evidence="4 5" id="KW-0067">ATP-binding</keyword>
<dbReference type="PROSITE" id="PS00108">
    <property type="entry name" value="PROTEIN_KINASE_ST"/>
    <property type="match status" value="1"/>
</dbReference>
<dbReference type="Proteomes" id="UP001596380">
    <property type="component" value="Unassembled WGS sequence"/>
</dbReference>
<evidence type="ECO:0000256" key="7">
    <source>
        <dbReference type="SAM" id="Phobius"/>
    </source>
</evidence>
<keyword evidence="10" id="KW-1185">Reference proteome</keyword>
<feature type="transmembrane region" description="Helical" evidence="7">
    <location>
        <begin position="570"/>
        <end position="590"/>
    </location>
</feature>
<feature type="binding site" evidence="5">
    <location>
        <position position="42"/>
    </location>
    <ligand>
        <name>ATP</name>
        <dbReference type="ChEBI" id="CHEBI:30616"/>
    </ligand>
</feature>
<evidence type="ECO:0000256" key="5">
    <source>
        <dbReference type="PROSITE-ProRule" id="PRU10141"/>
    </source>
</evidence>
<evidence type="ECO:0000313" key="9">
    <source>
        <dbReference type="EMBL" id="MFC6878777.1"/>
    </source>
</evidence>
<dbReference type="PANTHER" id="PTHR43289">
    <property type="entry name" value="MITOGEN-ACTIVATED PROTEIN KINASE KINASE KINASE 20-RELATED"/>
    <property type="match status" value="1"/>
</dbReference>
<sequence length="664" mass="69905">MKGVVTSGDRIGHYRVLQTLGEGGMGVVYLGADPGGRKVAIKVLRPAVAGDATARRRLAREVDSMRRVHSPNVAEILDADVTAERPYIVTQYVPGRTLEEVVEESGPIYGPGLQRLAVGLAAALSAIHGAGIIHRDMKPGNVMLMDGEPVVIDFGIAQAADATRLTATGMVIGTPGYLAPEIIEGEDAGPASDVHAWAGTVAYAATGRPPFGSGTFESIFYKIMQGTPDLDGVPDGLLPLLRSAMARHPAERPTAVSLVQLARRIHFEATITDTTRVDEHYTRPDGTSQPLDQPLEQPLDKTEADHSRQFSMPAPGPSPSDTPAPAPAPTPVPAPTPAPAQPKDFKGMLPPAAPPPVPPPGPSPYEPSPYEQPGYDRATGYSQGGPYGPPNQGGYNAYDQSGYAPYGQQRPPTQPHPAALQRGPEQGGPYDPAAQGTQQRPDQRADQRADRRGRDESGREPSKPYGWYRVLSVLVLVALLGFANIAPLLAVGVTVVGVLVLRMGDKAAKGMEGKRTRRGPRSGDAVAAAFKTPLHLPGALMVTVLLAPLSAIAGLILLAVLMFAYPDMTASRAIAYSAMAVIALLSLAPGSGAPRRQMARLWGALLPRTEAALAGVLILGIFAAVLVALSQKQPPDTTPLNGMSQNLESLRSDVRNLVSGVPFV</sequence>
<dbReference type="SMART" id="SM00220">
    <property type="entry name" value="S_TKc"/>
    <property type="match status" value="1"/>
</dbReference>
<evidence type="ECO:0000256" key="3">
    <source>
        <dbReference type="ARBA" id="ARBA00022777"/>
    </source>
</evidence>
<dbReference type="CDD" id="cd14014">
    <property type="entry name" value="STKc_PknB_like"/>
    <property type="match status" value="1"/>
</dbReference>
<dbReference type="PROSITE" id="PS50011">
    <property type="entry name" value="PROTEIN_KINASE_DOM"/>
    <property type="match status" value="1"/>
</dbReference>
<keyword evidence="7" id="KW-0472">Membrane</keyword>
<dbReference type="Pfam" id="PF00069">
    <property type="entry name" value="Pkinase"/>
    <property type="match status" value="1"/>
</dbReference>
<dbReference type="Gene3D" id="1.10.510.10">
    <property type="entry name" value="Transferase(Phosphotransferase) domain 1"/>
    <property type="match status" value="1"/>
</dbReference>
<gene>
    <name evidence="9" type="ORF">ACFQKB_03240</name>
</gene>
<protein>
    <submittedName>
        <fullName evidence="9">Protein kinase</fullName>
    </submittedName>
</protein>
<evidence type="ECO:0000313" key="10">
    <source>
        <dbReference type="Proteomes" id="UP001596380"/>
    </source>
</evidence>
<evidence type="ECO:0000256" key="2">
    <source>
        <dbReference type="ARBA" id="ARBA00022741"/>
    </source>
</evidence>
<feature type="domain" description="Protein kinase" evidence="8">
    <location>
        <begin position="14"/>
        <end position="267"/>
    </location>
</feature>
<evidence type="ECO:0000256" key="1">
    <source>
        <dbReference type="ARBA" id="ARBA00022679"/>
    </source>
</evidence>
<dbReference type="SUPFAM" id="SSF56112">
    <property type="entry name" value="Protein kinase-like (PK-like)"/>
    <property type="match status" value="1"/>
</dbReference>
<proteinExistence type="predicted"/>
<feature type="region of interest" description="Disordered" evidence="6">
    <location>
        <begin position="276"/>
        <end position="462"/>
    </location>
</feature>
<dbReference type="GO" id="GO:0016301">
    <property type="term" value="F:kinase activity"/>
    <property type="evidence" value="ECO:0007669"/>
    <property type="project" value="UniProtKB-KW"/>
</dbReference>
<dbReference type="InterPro" id="IPR011009">
    <property type="entry name" value="Kinase-like_dom_sf"/>
</dbReference>